<organism evidence="1 2">
    <name type="scientific">Avena sativa</name>
    <name type="common">Oat</name>
    <dbReference type="NCBI Taxonomy" id="4498"/>
    <lineage>
        <taxon>Eukaryota</taxon>
        <taxon>Viridiplantae</taxon>
        <taxon>Streptophyta</taxon>
        <taxon>Embryophyta</taxon>
        <taxon>Tracheophyta</taxon>
        <taxon>Spermatophyta</taxon>
        <taxon>Magnoliopsida</taxon>
        <taxon>Liliopsida</taxon>
        <taxon>Poales</taxon>
        <taxon>Poaceae</taxon>
        <taxon>BOP clade</taxon>
        <taxon>Pooideae</taxon>
        <taxon>Poodae</taxon>
        <taxon>Poeae</taxon>
        <taxon>Poeae Chloroplast Group 1 (Aveneae type)</taxon>
        <taxon>Aveninae</taxon>
        <taxon>Avena</taxon>
    </lineage>
</organism>
<evidence type="ECO:0000313" key="1">
    <source>
        <dbReference type="EnsemblPlants" id="AVESA.00010b.r2.5AG0852920.1.CDS"/>
    </source>
</evidence>
<keyword evidence="2" id="KW-1185">Reference proteome</keyword>
<protein>
    <submittedName>
        <fullName evidence="1">Uncharacterized protein</fullName>
    </submittedName>
</protein>
<dbReference type="Proteomes" id="UP001732700">
    <property type="component" value="Chromosome 5A"/>
</dbReference>
<accession>A0ACD5XU86</accession>
<sequence length="501" mass="57441">MEQLDLIYREQREHELRLRQIQIRDGSTSSLARRKGSPLRRNDDYPEGKRRGYSGTELPEDIWWHIHSLMTMRDAARAACVSRSFLCSWRCYPNLIFNTKIIGMSRDTGFTCRVDDILKKHSGIGVKTFNLDFTYCCKPKAYEYLHRWLQIAVTPGIEKLTLVMPGNEDVSFPCPVLSDENGSSVRYLHLVHCAFHPTDSLGCLRNLTVLHLDWVRITGDELGYLLSSCVALERLELRRCYEITYLKIPSWLQKLSYLQVLECGKLRLLKNEAPNIHSFHFRGGQVEVSLGEALRLKNLDMECYRVLRYVHEELPYSVPNLETISICSHSELVAFTPSNKFLHLKHAGICIMGACDYLSLVSLLDAAPLLETFDLSLVTFRNSMGELLSEDPSHLRRVVGYRHDKLQRVKISSFYSSKSLVELTSHILENSASLECLRLDTTDGRGIKCSAERSHKCAHLDRPMEARKAVLVIRKHIKGKVPSTVKLEVVEPCRRCYPVEL</sequence>
<name>A0ACD5XU86_AVESA</name>
<dbReference type="EnsemblPlants" id="AVESA.00010b.r2.5AG0852920.1">
    <property type="protein sequence ID" value="AVESA.00010b.r2.5AG0852920.1.CDS"/>
    <property type="gene ID" value="AVESA.00010b.r2.5AG0852920"/>
</dbReference>
<proteinExistence type="predicted"/>
<reference evidence="1" key="2">
    <citation type="submission" date="2025-09" db="UniProtKB">
        <authorList>
            <consortium name="EnsemblPlants"/>
        </authorList>
    </citation>
    <scope>IDENTIFICATION</scope>
</reference>
<reference evidence="1" key="1">
    <citation type="submission" date="2021-05" db="EMBL/GenBank/DDBJ databases">
        <authorList>
            <person name="Scholz U."/>
            <person name="Mascher M."/>
            <person name="Fiebig A."/>
        </authorList>
    </citation>
    <scope>NUCLEOTIDE SEQUENCE [LARGE SCALE GENOMIC DNA]</scope>
</reference>
<evidence type="ECO:0000313" key="2">
    <source>
        <dbReference type="Proteomes" id="UP001732700"/>
    </source>
</evidence>